<dbReference type="CDD" id="cd00207">
    <property type="entry name" value="fer2"/>
    <property type="match status" value="1"/>
</dbReference>
<evidence type="ECO:0000313" key="3">
    <source>
        <dbReference type="Proteomes" id="UP000654993"/>
    </source>
</evidence>
<comment type="caution">
    <text evidence="2">The sequence shown here is derived from an EMBL/GenBank/DDBJ whole genome shotgun (WGS) entry which is preliminary data.</text>
</comment>
<dbReference type="Proteomes" id="UP000654993">
    <property type="component" value="Unassembled WGS sequence"/>
</dbReference>
<protein>
    <recommendedName>
        <fullName evidence="1">2Fe-2S ferredoxin-type domain-containing protein</fullName>
    </recommendedName>
</protein>
<accession>A0A916VFF6</accession>
<name>A0A916VFF6_9BACL</name>
<gene>
    <name evidence="2" type="ORF">PRECH8_09050</name>
</gene>
<dbReference type="InterPro" id="IPR036010">
    <property type="entry name" value="2Fe-2S_ferredoxin-like_sf"/>
</dbReference>
<dbReference type="EMBL" id="BMAQ01000006">
    <property type="protein sequence ID" value="GFR37609.1"/>
    <property type="molecule type" value="Genomic_DNA"/>
</dbReference>
<dbReference type="AlphaFoldDB" id="A0A916VFF6"/>
<evidence type="ECO:0000259" key="1">
    <source>
        <dbReference type="Pfam" id="PF00111"/>
    </source>
</evidence>
<dbReference type="InterPro" id="IPR012675">
    <property type="entry name" value="Beta-grasp_dom_sf"/>
</dbReference>
<dbReference type="SUPFAM" id="SSF54292">
    <property type="entry name" value="2Fe-2S ferredoxin-like"/>
    <property type="match status" value="1"/>
</dbReference>
<dbReference type="Pfam" id="PF00111">
    <property type="entry name" value="Fer2"/>
    <property type="match status" value="1"/>
</dbReference>
<reference evidence="2" key="1">
    <citation type="submission" date="2020-08" db="EMBL/GenBank/DDBJ databases">
        <authorList>
            <person name="Uke A."/>
            <person name="Chhe C."/>
            <person name="Baramee S."/>
            <person name="Kosugi A."/>
        </authorList>
    </citation>
    <scope>NUCLEOTIDE SEQUENCE</scope>
    <source>
        <strain evidence="2">DA-C8</strain>
    </source>
</reference>
<reference evidence="2" key="2">
    <citation type="journal article" date="2021" name="Data Brief">
        <title>Draft genome sequence data of the facultative, thermophilic, xylanolytic bacterium Paenibacillus sp. strain DA-C8.</title>
        <authorList>
            <person name="Chhe C."/>
            <person name="Uke A."/>
            <person name="Baramee S."/>
            <person name="Ungkulpasvich U."/>
            <person name="Tachaapaikoon C."/>
            <person name="Pason P."/>
            <person name="Waeonukul R."/>
            <person name="Ratanakhanokchai K."/>
            <person name="Kosugi A."/>
        </authorList>
    </citation>
    <scope>NUCLEOTIDE SEQUENCE</scope>
    <source>
        <strain evidence="2">DA-C8</strain>
    </source>
</reference>
<keyword evidence="3" id="KW-1185">Reference proteome</keyword>
<evidence type="ECO:0000313" key="2">
    <source>
        <dbReference type="EMBL" id="GFR37609.1"/>
    </source>
</evidence>
<dbReference type="InterPro" id="IPR001041">
    <property type="entry name" value="2Fe-2S_ferredoxin-type"/>
</dbReference>
<dbReference type="GO" id="GO:0051536">
    <property type="term" value="F:iron-sulfur cluster binding"/>
    <property type="evidence" value="ECO:0007669"/>
    <property type="project" value="InterPro"/>
</dbReference>
<proteinExistence type="predicted"/>
<feature type="domain" description="2Fe-2S ferredoxin-type" evidence="1">
    <location>
        <begin position="48"/>
        <end position="114"/>
    </location>
</feature>
<dbReference type="Gene3D" id="3.10.20.30">
    <property type="match status" value="1"/>
</dbReference>
<sequence length="128" mass="14884">MREMFLRWFNRRKPAQAEQTPELQAEDSQDEIIQLSGRTKERWVKPVIGATILQLADQNKVDWYSNCRRGTCARCRSKVIEGMEYLSAPNEAETARLEPEEIEQGYRLGCQVKVEKIGPLKVKHAPYF</sequence>
<organism evidence="2 3">
    <name type="scientific">Insulibacter thermoxylanivorax</name>
    <dbReference type="NCBI Taxonomy" id="2749268"/>
    <lineage>
        <taxon>Bacteria</taxon>
        <taxon>Bacillati</taxon>
        <taxon>Bacillota</taxon>
        <taxon>Bacilli</taxon>
        <taxon>Bacillales</taxon>
        <taxon>Paenibacillaceae</taxon>
        <taxon>Insulibacter</taxon>
    </lineage>
</organism>